<name>A0A9W6Q7Q9_9ACTN</name>
<reference evidence="1" key="1">
    <citation type="submission" date="2023-02" db="EMBL/GenBank/DDBJ databases">
        <title>Kitasatospora phosalacinea NBRC 14627.</title>
        <authorList>
            <person name="Ichikawa N."/>
            <person name="Sato H."/>
            <person name="Tonouchi N."/>
        </authorList>
    </citation>
    <scope>NUCLEOTIDE SEQUENCE</scope>
    <source>
        <strain evidence="1">NBRC 14627</strain>
    </source>
</reference>
<accession>A0A9W6Q7Q9</accession>
<sequence length="51" mass="5720">MDQPIDQCLDTFWQGEFTLRPAPPEPPAPALPDLAPDLAHLLAPLYRHLTE</sequence>
<gene>
    <name evidence="1" type="ORF">Kpho02_23250</name>
</gene>
<organism evidence="1 2">
    <name type="scientific">Kitasatospora phosalacinea</name>
    <dbReference type="NCBI Taxonomy" id="2065"/>
    <lineage>
        <taxon>Bacteria</taxon>
        <taxon>Bacillati</taxon>
        <taxon>Actinomycetota</taxon>
        <taxon>Actinomycetes</taxon>
        <taxon>Kitasatosporales</taxon>
        <taxon>Streptomycetaceae</taxon>
        <taxon>Kitasatospora</taxon>
    </lineage>
</organism>
<evidence type="ECO:0000313" key="1">
    <source>
        <dbReference type="EMBL" id="GLW70026.1"/>
    </source>
</evidence>
<proteinExistence type="predicted"/>
<dbReference type="RefSeq" id="WP_285735875.1">
    <property type="nucleotide sequence ID" value="NZ_BSSA01000006.1"/>
</dbReference>
<dbReference type="AlphaFoldDB" id="A0A9W6Q7Q9"/>
<evidence type="ECO:0000313" key="2">
    <source>
        <dbReference type="Proteomes" id="UP001165041"/>
    </source>
</evidence>
<dbReference type="Proteomes" id="UP001165041">
    <property type="component" value="Unassembled WGS sequence"/>
</dbReference>
<dbReference type="EMBL" id="BSSA01000006">
    <property type="protein sequence ID" value="GLW70026.1"/>
    <property type="molecule type" value="Genomic_DNA"/>
</dbReference>
<protein>
    <submittedName>
        <fullName evidence="1">Uncharacterized protein</fullName>
    </submittedName>
</protein>
<comment type="caution">
    <text evidence="1">The sequence shown here is derived from an EMBL/GenBank/DDBJ whole genome shotgun (WGS) entry which is preliminary data.</text>
</comment>